<feature type="transmembrane region" description="Helical" evidence="8">
    <location>
        <begin position="189"/>
        <end position="208"/>
    </location>
</feature>
<dbReference type="Proteomes" id="UP000824263">
    <property type="component" value="Unassembled WGS sequence"/>
</dbReference>
<feature type="transmembrane region" description="Helical" evidence="8">
    <location>
        <begin position="6"/>
        <end position="25"/>
    </location>
</feature>
<dbReference type="AlphaFoldDB" id="A0A9D1UCJ9"/>
<dbReference type="PANTHER" id="PTHR36838:SF1">
    <property type="entry name" value="SLR1864 PROTEIN"/>
    <property type="match status" value="1"/>
</dbReference>
<evidence type="ECO:0000256" key="6">
    <source>
        <dbReference type="ARBA" id="ARBA00022989"/>
    </source>
</evidence>
<feature type="transmembrane region" description="Helical" evidence="8">
    <location>
        <begin position="125"/>
        <end position="147"/>
    </location>
</feature>
<gene>
    <name evidence="9" type="ORF">H9873_01060</name>
</gene>
<dbReference type="GO" id="GO:0055085">
    <property type="term" value="P:transmembrane transport"/>
    <property type="evidence" value="ECO:0007669"/>
    <property type="project" value="InterPro"/>
</dbReference>
<sequence length="310" mass="33874">MELSILLAEEIAAMFLAMVVGYGIVKSGLFTAEDSKIISRMVVYICSPCIIVNAFQIEMSSDKIQGLGLAFGVCVFVHIFMILSMKLLRSPLGLSEVERASVIYTNAANLTIPLVVAVLGREWVFYTSAYVIVHTVLFWTHGTRLIIPGGNRDYRKIFLNPNIIAIGVGIILFCTGISFPVVVDTAIEGFGDMIGPVSMLVIGMVIGDMDLKEVFAPGRAYFICLIRLILIPAFFAWCFASLEKLGFHPDGEYILMVVLLAASAPPATMITQAAQTYGGEARYASVLNVMCVVFCIVTLPMMTAFYELCL</sequence>
<feature type="transmembrane region" description="Helical" evidence="8">
    <location>
        <begin position="159"/>
        <end position="183"/>
    </location>
</feature>
<comment type="subcellular location">
    <subcellularLocation>
        <location evidence="1">Cell membrane</location>
        <topology evidence="1">Multi-pass membrane protein</topology>
    </subcellularLocation>
</comment>
<evidence type="ECO:0000256" key="2">
    <source>
        <dbReference type="ARBA" id="ARBA00010145"/>
    </source>
</evidence>
<comment type="similarity">
    <text evidence="2">Belongs to the auxin efflux carrier (TC 2.A.69) family.</text>
</comment>
<keyword evidence="3" id="KW-0813">Transport</keyword>
<dbReference type="InterPro" id="IPR004776">
    <property type="entry name" value="Mem_transp_PIN-like"/>
</dbReference>
<dbReference type="InterPro" id="IPR038770">
    <property type="entry name" value="Na+/solute_symporter_sf"/>
</dbReference>
<accession>A0A9D1UCJ9</accession>
<dbReference type="Gene3D" id="1.20.1530.20">
    <property type="match status" value="1"/>
</dbReference>
<organism evidence="9 10">
    <name type="scientific">Candidatus Dorea gallistercoris</name>
    <dbReference type="NCBI Taxonomy" id="2838542"/>
    <lineage>
        <taxon>Bacteria</taxon>
        <taxon>Bacillati</taxon>
        <taxon>Bacillota</taxon>
        <taxon>Clostridia</taxon>
        <taxon>Lachnospirales</taxon>
        <taxon>Lachnospiraceae</taxon>
        <taxon>Dorea</taxon>
    </lineage>
</organism>
<evidence type="ECO:0000256" key="1">
    <source>
        <dbReference type="ARBA" id="ARBA00004651"/>
    </source>
</evidence>
<name>A0A9D1UCJ9_9FIRM</name>
<feature type="transmembrane region" description="Helical" evidence="8">
    <location>
        <begin position="67"/>
        <end position="88"/>
    </location>
</feature>
<feature type="transmembrane region" description="Helical" evidence="8">
    <location>
        <begin position="100"/>
        <end position="119"/>
    </location>
</feature>
<feature type="transmembrane region" description="Helical" evidence="8">
    <location>
        <begin position="220"/>
        <end position="242"/>
    </location>
</feature>
<evidence type="ECO:0000256" key="4">
    <source>
        <dbReference type="ARBA" id="ARBA00022475"/>
    </source>
</evidence>
<evidence type="ECO:0000256" key="7">
    <source>
        <dbReference type="ARBA" id="ARBA00023136"/>
    </source>
</evidence>
<evidence type="ECO:0000313" key="10">
    <source>
        <dbReference type="Proteomes" id="UP000824263"/>
    </source>
</evidence>
<keyword evidence="5 8" id="KW-0812">Transmembrane</keyword>
<dbReference type="EMBL" id="DXGF01000022">
    <property type="protein sequence ID" value="HIW82904.1"/>
    <property type="molecule type" value="Genomic_DNA"/>
</dbReference>
<reference evidence="9" key="1">
    <citation type="journal article" date="2021" name="PeerJ">
        <title>Extensive microbial diversity within the chicken gut microbiome revealed by metagenomics and culture.</title>
        <authorList>
            <person name="Gilroy R."/>
            <person name="Ravi A."/>
            <person name="Getino M."/>
            <person name="Pursley I."/>
            <person name="Horton D.L."/>
            <person name="Alikhan N.F."/>
            <person name="Baker D."/>
            <person name="Gharbi K."/>
            <person name="Hall N."/>
            <person name="Watson M."/>
            <person name="Adriaenssens E.M."/>
            <person name="Foster-Nyarko E."/>
            <person name="Jarju S."/>
            <person name="Secka A."/>
            <person name="Antonio M."/>
            <person name="Oren A."/>
            <person name="Chaudhuri R.R."/>
            <person name="La Ragione R."/>
            <person name="Hildebrand F."/>
            <person name="Pallen M.J."/>
        </authorList>
    </citation>
    <scope>NUCLEOTIDE SEQUENCE</scope>
    <source>
        <strain evidence="9">ChiSxjej1B13-11762</strain>
    </source>
</reference>
<evidence type="ECO:0000313" key="9">
    <source>
        <dbReference type="EMBL" id="HIW82904.1"/>
    </source>
</evidence>
<protein>
    <submittedName>
        <fullName evidence="9">AEC family transporter</fullName>
    </submittedName>
</protein>
<evidence type="ECO:0000256" key="8">
    <source>
        <dbReference type="SAM" id="Phobius"/>
    </source>
</evidence>
<evidence type="ECO:0000256" key="3">
    <source>
        <dbReference type="ARBA" id="ARBA00022448"/>
    </source>
</evidence>
<reference evidence="9" key="2">
    <citation type="submission" date="2021-04" db="EMBL/GenBank/DDBJ databases">
        <authorList>
            <person name="Gilroy R."/>
        </authorList>
    </citation>
    <scope>NUCLEOTIDE SEQUENCE</scope>
    <source>
        <strain evidence="9">ChiSxjej1B13-11762</strain>
    </source>
</reference>
<feature type="transmembrane region" description="Helical" evidence="8">
    <location>
        <begin position="286"/>
        <end position="306"/>
    </location>
</feature>
<feature type="transmembrane region" description="Helical" evidence="8">
    <location>
        <begin position="37"/>
        <end position="55"/>
    </location>
</feature>
<feature type="transmembrane region" description="Helical" evidence="8">
    <location>
        <begin position="254"/>
        <end position="274"/>
    </location>
</feature>
<keyword evidence="4" id="KW-1003">Cell membrane</keyword>
<comment type="caution">
    <text evidence="9">The sequence shown here is derived from an EMBL/GenBank/DDBJ whole genome shotgun (WGS) entry which is preliminary data.</text>
</comment>
<dbReference type="PANTHER" id="PTHR36838">
    <property type="entry name" value="AUXIN EFFLUX CARRIER FAMILY PROTEIN"/>
    <property type="match status" value="1"/>
</dbReference>
<keyword evidence="6 8" id="KW-1133">Transmembrane helix</keyword>
<evidence type="ECO:0000256" key="5">
    <source>
        <dbReference type="ARBA" id="ARBA00022692"/>
    </source>
</evidence>
<proteinExistence type="inferred from homology"/>
<dbReference type="Pfam" id="PF03547">
    <property type="entry name" value="Mem_trans"/>
    <property type="match status" value="1"/>
</dbReference>
<dbReference type="GO" id="GO:0005886">
    <property type="term" value="C:plasma membrane"/>
    <property type="evidence" value="ECO:0007669"/>
    <property type="project" value="UniProtKB-SubCell"/>
</dbReference>
<keyword evidence="7 8" id="KW-0472">Membrane</keyword>